<dbReference type="AlphaFoldDB" id="A0A183VF57"/>
<accession>A0A183VF57</accession>
<dbReference type="Proteomes" id="UP000050794">
    <property type="component" value="Unassembled WGS sequence"/>
</dbReference>
<evidence type="ECO:0000313" key="2">
    <source>
        <dbReference type="EMBL" id="VDM50698.1"/>
    </source>
</evidence>
<feature type="region of interest" description="Disordered" evidence="1">
    <location>
        <begin position="1"/>
        <end position="45"/>
    </location>
</feature>
<reference evidence="2 3" key="2">
    <citation type="submission" date="2018-11" db="EMBL/GenBank/DDBJ databases">
        <authorList>
            <consortium name="Pathogen Informatics"/>
        </authorList>
    </citation>
    <scope>NUCLEOTIDE SEQUENCE [LARGE SCALE GENOMIC DNA]</scope>
</reference>
<dbReference type="WBParaSite" id="TCNE_0001938101-mRNA-1">
    <property type="protein sequence ID" value="TCNE_0001938101-mRNA-1"/>
    <property type="gene ID" value="TCNE_0001938101"/>
</dbReference>
<evidence type="ECO:0000313" key="4">
    <source>
        <dbReference type="WBParaSite" id="TCNE_0001938101-mRNA-1"/>
    </source>
</evidence>
<proteinExistence type="predicted"/>
<organism evidence="3 4">
    <name type="scientific">Toxocara canis</name>
    <name type="common">Canine roundworm</name>
    <dbReference type="NCBI Taxonomy" id="6265"/>
    <lineage>
        <taxon>Eukaryota</taxon>
        <taxon>Metazoa</taxon>
        <taxon>Ecdysozoa</taxon>
        <taxon>Nematoda</taxon>
        <taxon>Chromadorea</taxon>
        <taxon>Rhabditida</taxon>
        <taxon>Spirurina</taxon>
        <taxon>Ascaridomorpha</taxon>
        <taxon>Ascaridoidea</taxon>
        <taxon>Toxocaridae</taxon>
        <taxon>Toxocara</taxon>
    </lineage>
</organism>
<gene>
    <name evidence="2" type="ORF">TCNE_LOCUS19377</name>
</gene>
<name>A0A183VF57_TOXCA</name>
<sequence>MIVVTRFGTPGGPPAGDPLDKQPGIQSGSPCISCEGSTAELLPPR</sequence>
<reference evidence="4" key="1">
    <citation type="submission" date="2016-06" db="UniProtKB">
        <authorList>
            <consortium name="WormBaseParasite"/>
        </authorList>
    </citation>
    <scope>IDENTIFICATION</scope>
</reference>
<evidence type="ECO:0000256" key="1">
    <source>
        <dbReference type="SAM" id="MobiDB-lite"/>
    </source>
</evidence>
<protein>
    <submittedName>
        <fullName evidence="2 4">Uncharacterized protein</fullName>
    </submittedName>
</protein>
<keyword evidence="3" id="KW-1185">Reference proteome</keyword>
<dbReference type="EMBL" id="UYWY01026817">
    <property type="protein sequence ID" value="VDM50698.1"/>
    <property type="molecule type" value="Genomic_DNA"/>
</dbReference>
<evidence type="ECO:0000313" key="3">
    <source>
        <dbReference type="Proteomes" id="UP000050794"/>
    </source>
</evidence>